<proteinExistence type="predicted"/>
<reference evidence="2 3" key="1">
    <citation type="submission" date="2016-01" db="EMBL/GenBank/DDBJ databases">
        <authorList>
            <person name="Oliw E.H."/>
        </authorList>
    </citation>
    <scope>NUCLEOTIDE SEQUENCE [LARGE SCALE GENOMIC DNA]</scope>
    <source>
        <strain evidence="2">LMG 27134</strain>
    </source>
</reference>
<evidence type="ECO:0000256" key="1">
    <source>
        <dbReference type="SAM" id="MobiDB-lite"/>
    </source>
</evidence>
<dbReference type="EMBL" id="FCOK02000061">
    <property type="protein sequence ID" value="SAL59801.1"/>
    <property type="molecule type" value="Genomic_DNA"/>
</dbReference>
<sequence length="70" mass="7503">MARARRVPKASPDGSEALPGKDLRDDTAVAEVAARPSSGTVVTGGNQRFFGELLVHARHSPRVNRTNHLT</sequence>
<feature type="region of interest" description="Disordered" evidence="1">
    <location>
        <begin position="1"/>
        <end position="25"/>
    </location>
</feature>
<gene>
    <name evidence="2" type="ORF">AWB69_06619</name>
</gene>
<protein>
    <submittedName>
        <fullName evidence="2">Uncharacterized protein</fullName>
    </submittedName>
</protein>
<accession>A0A158IUU5</accession>
<evidence type="ECO:0000313" key="3">
    <source>
        <dbReference type="Proteomes" id="UP000054683"/>
    </source>
</evidence>
<dbReference type="Proteomes" id="UP000054683">
    <property type="component" value="Unassembled WGS sequence"/>
</dbReference>
<dbReference type="AlphaFoldDB" id="A0A158IUU5"/>
<organism evidence="2 3">
    <name type="scientific">Caballeronia udeis</name>
    <dbReference type="NCBI Taxonomy" id="1232866"/>
    <lineage>
        <taxon>Bacteria</taxon>
        <taxon>Pseudomonadati</taxon>
        <taxon>Pseudomonadota</taxon>
        <taxon>Betaproteobacteria</taxon>
        <taxon>Burkholderiales</taxon>
        <taxon>Burkholderiaceae</taxon>
        <taxon>Caballeronia</taxon>
    </lineage>
</organism>
<evidence type="ECO:0000313" key="2">
    <source>
        <dbReference type="EMBL" id="SAL59801.1"/>
    </source>
</evidence>
<name>A0A158IUU5_9BURK</name>